<dbReference type="EMBL" id="JACCEV010000002">
    <property type="protein sequence ID" value="NYT85396.1"/>
    <property type="molecule type" value="Genomic_DNA"/>
</dbReference>
<evidence type="ECO:0000313" key="1">
    <source>
        <dbReference type="EMBL" id="NYT85396.1"/>
    </source>
</evidence>
<organism evidence="1 2">
    <name type="scientific">Pollutimonas harenae</name>
    <dbReference type="NCBI Taxonomy" id="657015"/>
    <lineage>
        <taxon>Bacteria</taxon>
        <taxon>Pseudomonadati</taxon>
        <taxon>Pseudomonadota</taxon>
        <taxon>Betaproteobacteria</taxon>
        <taxon>Burkholderiales</taxon>
        <taxon>Alcaligenaceae</taxon>
        <taxon>Pollutimonas</taxon>
    </lineage>
</organism>
<dbReference type="Proteomes" id="UP000554144">
    <property type="component" value="Unassembled WGS sequence"/>
</dbReference>
<accession>A0A853GXB8</accession>
<dbReference type="RefSeq" id="WP_130038995.1">
    <property type="nucleotide sequence ID" value="NZ_JACCEV010000002.1"/>
</dbReference>
<sequence length="206" mass="23594">MDIALILLMVIAAWQVLRVRYQRAHIALLGQYLANLQLERHMETLTQGYTRAIHEKEEARQNQVLETFAQTEHAAAANIQSLAGAMQKENIQAASLCTLPFCLPYAEHFLPALTRDFRALLRIHAAGLRYVVDNESQLTAKDRAYHLSAELYLFQHSCHWFCKSRAVADARLTLRHKVQHQQVLDSVSAVTRSAYLHWMQDTNSRS</sequence>
<evidence type="ECO:0008006" key="3">
    <source>
        <dbReference type="Google" id="ProtNLM"/>
    </source>
</evidence>
<evidence type="ECO:0000313" key="2">
    <source>
        <dbReference type="Proteomes" id="UP000554144"/>
    </source>
</evidence>
<proteinExistence type="predicted"/>
<dbReference type="OrthoDB" id="8654508at2"/>
<name>A0A853GXB8_9BURK</name>
<protein>
    <recommendedName>
        <fullName evidence="3">DUF4760 domain-containing protein</fullName>
    </recommendedName>
</protein>
<dbReference type="AlphaFoldDB" id="A0A853GXB8"/>
<gene>
    <name evidence="1" type="ORF">H0A62_07240</name>
</gene>
<reference evidence="1 2" key="1">
    <citation type="submission" date="2020-07" db="EMBL/GenBank/DDBJ databases">
        <title>Taxonomic revisions and descriptions of new bacterial species based on genomic comparisons in the high-G+C-content subgroup of the family Alcaligenaceae.</title>
        <authorList>
            <person name="Szabo A."/>
            <person name="Felfoldi T."/>
        </authorList>
    </citation>
    <scope>NUCLEOTIDE SEQUENCE [LARGE SCALE GENOMIC DNA]</scope>
    <source>
        <strain evidence="1 2">DSM 25667</strain>
    </source>
</reference>
<keyword evidence="2" id="KW-1185">Reference proteome</keyword>
<comment type="caution">
    <text evidence="1">The sequence shown here is derived from an EMBL/GenBank/DDBJ whole genome shotgun (WGS) entry which is preliminary data.</text>
</comment>